<feature type="domain" description="Tryptophan synthase beta chain-like PALP" evidence="4">
    <location>
        <begin position="28"/>
        <end position="295"/>
    </location>
</feature>
<dbReference type="EMBL" id="JACIBV010000001">
    <property type="protein sequence ID" value="MBB3727505.1"/>
    <property type="molecule type" value="Genomic_DNA"/>
</dbReference>
<dbReference type="GO" id="GO:0006567">
    <property type="term" value="P:L-threonine catabolic process"/>
    <property type="evidence" value="ECO:0007669"/>
    <property type="project" value="TreeGrafter"/>
</dbReference>
<dbReference type="InterPro" id="IPR036052">
    <property type="entry name" value="TrpB-like_PALP_sf"/>
</dbReference>
<keyword evidence="6" id="KW-1185">Reference proteome</keyword>
<evidence type="ECO:0000313" key="6">
    <source>
        <dbReference type="Proteomes" id="UP000579945"/>
    </source>
</evidence>
<organism evidence="5 6">
    <name type="scientific">Nonomuraea dietziae</name>
    <dbReference type="NCBI Taxonomy" id="65515"/>
    <lineage>
        <taxon>Bacteria</taxon>
        <taxon>Bacillati</taxon>
        <taxon>Actinomycetota</taxon>
        <taxon>Actinomycetes</taxon>
        <taxon>Streptosporangiales</taxon>
        <taxon>Streptosporangiaceae</taxon>
        <taxon>Nonomuraea</taxon>
    </lineage>
</organism>
<dbReference type="GeneID" id="95389801"/>
<accession>A0A7W5V539</accession>
<evidence type="ECO:0000256" key="3">
    <source>
        <dbReference type="ARBA" id="ARBA00023239"/>
    </source>
</evidence>
<dbReference type="InterPro" id="IPR001926">
    <property type="entry name" value="TrpB-like_PALP"/>
</dbReference>
<dbReference type="PANTHER" id="PTHR48078">
    <property type="entry name" value="THREONINE DEHYDRATASE, MITOCHONDRIAL-RELATED"/>
    <property type="match status" value="1"/>
</dbReference>
<keyword evidence="2" id="KW-0663">Pyridoxal phosphate</keyword>
<protein>
    <submittedName>
        <fullName evidence="5">Threonine dehydratase</fullName>
        <ecNumber evidence="5">4.3.1.19</ecNumber>
    </submittedName>
</protein>
<comment type="cofactor">
    <cofactor evidence="1">
        <name>pyridoxal 5'-phosphate</name>
        <dbReference type="ChEBI" id="CHEBI:597326"/>
    </cofactor>
</comment>
<dbReference type="EC" id="4.3.1.19" evidence="5"/>
<dbReference type="GO" id="GO:0006565">
    <property type="term" value="P:L-serine catabolic process"/>
    <property type="evidence" value="ECO:0007669"/>
    <property type="project" value="TreeGrafter"/>
</dbReference>
<dbReference type="GO" id="GO:0004794">
    <property type="term" value="F:threonine deaminase activity"/>
    <property type="evidence" value="ECO:0007669"/>
    <property type="project" value="UniProtKB-EC"/>
</dbReference>
<gene>
    <name evidence="5" type="ORF">FHR33_003365</name>
</gene>
<dbReference type="Pfam" id="PF00291">
    <property type="entry name" value="PALP"/>
    <property type="match status" value="1"/>
</dbReference>
<dbReference type="SUPFAM" id="SSF53686">
    <property type="entry name" value="Tryptophan synthase beta subunit-like PLP-dependent enzymes"/>
    <property type="match status" value="1"/>
</dbReference>
<dbReference type="InterPro" id="IPR050147">
    <property type="entry name" value="Ser/Thr_Dehydratase"/>
</dbReference>
<dbReference type="PANTHER" id="PTHR48078:SF6">
    <property type="entry name" value="L-THREONINE DEHYDRATASE CATABOLIC TDCB"/>
    <property type="match status" value="1"/>
</dbReference>
<sequence length="312" mass="32324">MDLDLANIEKAARVIDPQFLDTPQYVDELLDRTVTVKLETANPIRSFKGRGADFALSALDPGTRVVCASSGNFGQAVAYAGRARGMRVQVFVPRTINPGKQARMEAFGARVSPAGPDGSAARAAAAAYAAEHPDVVFLRDGFQPAIAEGAGTIGVELAAGQAFDAVVLPVGDGALISGVARWIKAHSPTTRVVGVNAAGAPSMLRSLEAGHAVAIERADTFAEGISVCLPIEESVRRARELVDEMVLVTDEAIAAAMERAARTLGVLLEPAGAAGLAAIATGQVAGERLATVLTGANPRPEQLGELLTRLAR</sequence>
<dbReference type="GO" id="GO:0009097">
    <property type="term" value="P:isoleucine biosynthetic process"/>
    <property type="evidence" value="ECO:0007669"/>
    <property type="project" value="TreeGrafter"/>
</dbReference>
<keyword evidence="3 5" id="KW-0456">Lyase</keyword>
<dbReference type="GO" id="GO:0003941">
    <property type="term" value="F:L-serine ammonia-lyase activity"/>
    <property type="evidence" value="ECO:0007669"/>
    <property type="project" value="TreeGrafter"/>
</dbReference>
<evidence type="ECO:0000256" key="2">
    <source>
        <dbReference type="ARBA" id="ARBA00022898"/>
    </source>
</evidence>
<evidence type="ECO:0000313" key="5">
    <source>
        <dbReference type="EMBL" id="MBB3727505.1"/>
    </source>
</evidence>
<reference evidence="5 6" key="1">
    <citation type="submission" date="2020-08" db="EMBL/GenBank/DDBJ databases">
        <title>Sequencing the genomes of 1000 actinobacteria strains.</title>
        <authorList>
            <person name="Klenk H.-P."/>
        </authorList>
    </citation>
    <scope>NUCLEOTIDE SEQUENCE [LARGE SCALE GENOMIC DNA]</scope>
    <source>
        <strain evidence="5 6">DSM 44320</strain>
    </source>
</reference>
<proteinExistence type="predicted"/>
<evidence type="ECO:0000256" key="1">
    <source>
        <dbReference type="ARBA" id="ARBA00001933"/>
    </source>
</evidence>
<dbReference type="AlphaFoldDB" id="A0A7W5V539"/>
<evidence type="ECO:0000259" key="4">
    <source>
        <dbReference type="Pfam" id="PF00291"/>
    </source>
</evidence>
<dbReference type="Proteomes" id="UP000579945">
    <property type="component" value="Unassembled WGS sequence"/>
</dbReference>
<dbReference type="Gene3D" id="3.40.50.1100">
    <property type="match status" value="2"/>
</dbReference>
<dbReference type="RefSeq" id="WP_183648166.1">
    <property type="nucleotide sequence ID" value="NZ_BAAAXX010000087.1"/>
</dbReference>
<comment type="caution">
    <text evidence="5">The sequence shown here is derived from an EMBL/GenBank/DDBJ whole genome shotgun (WGS) entry which is preliminary data.</text>
</comment>
<name>A0A7W5V539_9ACTN</name>